<keyword evidence="1" id="KW-0812">Transmembrane</keyword>
<dbReference type="EMBL" id="SMFK01000001">
    <property type="protein sequence ID" value="TDD99178.1"/>
    <property type="molecule type" value="Genomic_DNA"/>
</dbReference>
<keyword evidence="1" id="KW-0472">Membrane</keyword>
<accession>A0A4R5CG99</accession>
<keyword evidence="3" id="KW-1185">Reference proteome</keyword>
<sequence length="253" mass="29486">MTLLIYPITALVIFLLAKFVPLKLPVNHSEIDFPALNNKYQKWDKLSLILILILIPLMTYLIGLLFSIIFYSPENNDSEITYHIVTSRLMWFMPALVLSFGFVKFPMIFIYKFILKEDFDEFILYSDLKTGADGMKIFNYMMWISGIGAVVLMILLSDYSVNIYKEKIVLNDFLTFTDKTYSFSEIKSINYIQPINPNTGENQTPSYFIKFNDDGHWDTSRGLEDDNNRQEEIINYLSEITKLKVNILQANPE</sequence>
<dbReference type="OrthoDB" id="850502at2"/>
<proteinExistence type="predicted"/>
<reference evidence="2 3" key="1">
    <citation type="submission" date="2019-03" db="EMBL/GenBank/DDBJ databases">
        <title>Flavobacterium AR-3-4 sp. nov. isolated from arctic soil.</title>
        <authorList>
            <person name="Chaudhary D.K."/>
        </authorList>
    </citation>
    <scope>NUCLEOTIDE SEQUENCE [LARGE SCALE GENOMIC DNA]</scope>
    <source>
        <strain evidence="2 3">AR-3-4</strain>
    </source>
</reference>
<name>A0A4R5CG99_9FLAO</name>
<comment type="caution">
    <text evidence="2">The sequence shown here is derived from an EMBL/GenBank/DDBJ whole genome shotgun (WGS) entry which is preliminary data.</text>
</comment>
<protein>
    <submittedName>
        <fullName evidence="2">Uncharacterized protein</fullName>
    </submittedName>
</protein>
<feature type="transmembrane region" description="Helical" evidence="1">
    <location>
        <begin position="137"/>
        <end position="156"/>
    </location>
</feature>
<dbReference type="AlphaFoldDB" id="A0A4R5CG99"/>
<feature type="transmembrane region" description="Helical" evidence="1">
    <location>
        <begin position="91"/>
        <end position="114"/>
    </location>
</feature>
<evidence type="ECO:0000313" key="2">
    <source>
        <dbReference type="EMBL" id="TDD99178.1"/>
    </source>
</evidence>
<evidence type="ECO:0000256" key="1">
    <source>
        <dbReference type="SAM" id="Phobius"/>
    </source>
</evidence>
<feature type="transmembrane region" description="Helical" evidence="1">
    <location>
        <begin position="46"/>
        <end position="71"/>
    </location>
</feature>
<feature type="transmembrane region" description="Helical" evidence="1">
    <location>
        <begin position="6"/>
        <end position="26"/>
    </location>
</feature>
<keyword evidence="1" id="KW-1133">Transmembrane helix</keyword>
<evidence type="ECO:0000313" key="3">
    <source>
        <dbReference type="Proteomes" id="UP000295479"/>
    </source>
</evidence>
<organism evidence="2 3">
    <name type="scientific">Flavobacterium cellulosilyticum</name>
    <dbReference type="NCBI Taxonomy" id="2541731"/>
    <lineage>
        <taxon>Bacteria</taxon>
        <taxon>Pseudomonadati</taxon>
        <taxon>Bacteroidota</taxon>
        <taxon>Flavobacteriia</taxon>
        <taxon>Flavobacteriales</taxon>
        <taxon>Flavobacteriaceae</taxon>
        <taxon>Flavobacterium</taxon>
    </lineage>
</organism>
<dbReference type="Proteomes" id="UP000295479">
    <property type="component" value="Unassembled WGS sequence"/>
</dbReference>
<dbReference type="RefSeq" id="WP_132000317.1">
    <property type="nucleotide sequence ID" value="NZ_SMFK01000001.1"/>
</dbReference>
<gene>
    <name evidence="2" type="ORF">E0F76_00170</name>
</gene>